<feature type="domain" description="IclR-ED" evidence="5">
    <location>
        <begin position="85"/>
        <end position="269"/>
    </location>
</feature>
<dbReference type="Gene3D" id="1.10.10.10">
    <property type="entry name" value="Winged helix-like DNA-binding domain superfamily/Winged helix DNA-binding domain"/>
    <property type="match status" value="1"/>
</dbReference>
<accession>D5RK43</accession>
<dbReference type="GO" id="GO:0046278">
    <property type="term" value="P:3,4-dihydroxybenzoate metabolic process"/>
    <property type="evidence" value="ECO:0007669"/>
    <property type="project" value="InterPro"/>
</dbReference>
<dbReference type="Gene3D" id="3.30.450.40">
    <property type="match status" value="1"/>
</dbReference>
<dbReference type="InterPro" id="IPR036390">
    <property type="entry name" value="WH_DNA-bd_sf"/>
</dbReference>
<keyword evidence="3" id="KW-0804">Transcription</keyword>
<dbReference type="InterPro" id="IPR005471">
    <property type="entry name" value="Tscrpt_reg_IclR_N"/>
</dbReference>
<dbReference type="InterPro" id="IPR012794">
    <property type="entry name" value="PcaR_PcaU"/>
</dbReference>
<comment type="caution">
    <text evidence="6">The sequence shown here is derived from an EMBL/GenBank/DDBJ whole genome shotgun (WGS) entry which is preliminary data.</text>
</comment>
<name>D5RK43_9PROT</name>
<dbReference type="Pfam" id="PF01614">
    <property type="entry name" value="IclR_C"/>
    <property type="match status" value="1"/>
</dbReference>
<dbReference type="PROSITE" id="PS51077">
    <property type="entry name" value="HTH_ICLR"/>
    <property type="match status" value="1"/>
</dbReference>
<dbReference type="HOGENOM" id="CLU_062618_0_1_5"/>
<evidence type="ECO:0000313" key="7">
    <source>
        <dbReference type="Proteomes" id="UP000005324"/>
    </source>
</evidence>
<dbReference type="GO" id="GO:0003700">
    <property type="term" value="F:DNA-binding transcription factor activity"/>
    <property type="evidence" value="ECO:0007669"/>
    <property type="project" value="TreeGrafter"/>
</dbReference>
<evidence type="ECO:0000256" key="1">
    <source>
        <dbReference type="ARBA" id="ARBA00023015"/>
    </source>
</evidence>
<dbReference type="SMART" id="SM00346">
    <property type="entry name" value="HTH_ICLR"/>
    <property type="match status" value="1"/>
</dbReference>
<dbReference type="EMBL" id="ADVL01000239">
    <property type="protein sequence ID" value="EFH12325.1"/>
    <property type="molecule type" value="Genomic_DNA"/>
</dbReference>
<keyword evidence="7" id="KW-1185">Reference proteome</keyword>
<sequence length="270" mass="29387">MRGFMATDAAISPPSPALKEGDFVAALGRGLQVLECFGPGRERMTLSQVAQQTGLSRGTARRFLLTLTALGYLASDGKLFWMTPRVLRFGQGYLAGFARAEAVRPVIEAVSRDLNESCSLAVLDGADVVYVARVEARRVYSSRIDIGTRLPAHASSLGRVLLAALPEPALEEWLRRHPLRAWTERTVTDPEQLRARLTEIRRQRYAVIDGELELGARSIAVPVLDATGREVAALNIGTSAARAPLEMLRRSFLPVLREAAGRLAGAVTGW</sequence>
<keyword evidence="1" id="KW-0805">Transcription regulation</keyword>
<dbReference type="GO" id="GO:0003677">
    <property type="term" value="F:DNA binding"/>
    <property type="evidence" value="ECO:0007669"/>
    <property type="project" value="UniProtKB-KW"/>
</dbReference>
<dbReference type="SUPFAM" id="SSF55781">
    <property type="entry name" value="GAF domain-like"/>
    <property type="match status" value="1"/>
</dbReference>
<evidence type="ECO:0000256" key="2">
    <source>
        <dbReference type="ARBA" id="ARBA00023125"/>
    </source>
</evidence>
<dbReference type="Proteomes" id="UP000005324">
    <property type="component" value="Unassembled WGS sequence"/>
</dbReference>
<organism evidence="6 7">
    <name type="scientific">Pseudoroseomonas cervicalis ATCC 49957</name>
    <dbReference type="NCBI Taxonomy" id="525371"/>
    <lineage>
        <taxon>Bacteria</taxon>
        <taxon>Pseudomonadati</taxon>
        <taxon>Pseudomonadota</taxon>
        <taxon>Alphaproteobacteria</taxon>
        <taxon>Acetobacterales</taxon>
        <taxon>Roseomonadaceae</taxon>
        <taxon>Roseomonas</taxon>
    </lineage>
</organism>
<dbReference type="SUPFAM" id="SSF46785">
    <property type="entry name" value="Winged helix' DNA-binding domain"/>
    <property type="match status" value="1"/>
</dbReference>
<dbReference type="PANTHER" id="PTHR30136:SF34">
    <property type="entry name" value="TRANSCRIPTIONAL REGULATOR"/>
    <property type="match status" value="1"/>
</dbReference>
<dbReference type="InterPro" id="IPR036388">
    <property type="entry name" value="WH-like_DNA-bd_sf"/>
</dbReference>
<dbReference type="PROSITE" id="PS51078">
    <property type="entry name" value="ICLR_ED"/>
    <property type="match status" value="1"/>
</dbReference>
<dbReference type="NCBIfam" id="TIGR02431">
    <property type="entry name" value="pcaR_pcaU"/>
    <property type="match status" value="1"/>
</dbReference>
<dbReference type="InterPro" id="IPR014757">
    <property type="entry name" value="Tscrpt_reg_IclR_C"/>
</dbReference>
<reference evidence="6 7" key="1">
    <citation type="submission" date="2010-04" db="EMBL/GenBank/DDBJ databases">
        <authorList>
            <person name="Qin X."/>
            <person name="Bachman B."/>
            <person name="Battles P."/>
            <person name="Bell A."/>
            <person name="Bess C."/>
            <person name="Bickham C."/>
            <person name="Chaboub L."/>
            <person name="Chen D."/>
            <person name="Coyle M."/>
            <person name="Deiros D.R."/>
            <person name="Dinh H."/>
            <person name="Forbes L."/>
            <person name="Fowler G."/>
            <person name="Francisco L."/>
            <person name="Fu Q."/>
            <person name="Gubbala S."/>
            <person name="Hale W."/>
            <person name="Han Y."/>
            <person name="Hemphill L."/>
            <person name="Highlander S.K."/>
            <person name="Hirani K."/>
            <person name="Hogues M."/>
            <person name="Jackson L."/>
            <person name="Jakkamsetti A."/>
            <person name="Javaid M."/>
            <person name="Jiang H."/>
            <person name="Korchina V."/>
            <person name="Kovar C."/>
            <person name="Lara F."/>
            <person name="Lee S."/>
            <person name="Mata R."/>
            <person name="Mathew T."/>
            <person name="Moen C."/>
            <person name="Morales K."/>
            <person name="Munidasa M."/>
            <person name="Nazareth L."/>
            <person name="Ngo R."/>
            <person name="Nguyen L."/>
            <person name="Okwuonu G."/>
            <person name="Ongeri F."/>
            <person name="Patil S."/>
            <person name="Petrosino J."/>
            <person name="Pham C."/>
            <person name="Pham P."/>
            <person name="Pu L.-L."/>
            <person name="Puazo M."/>
            <person name="Raj R."/>
            <person name="Reid J."/>
            <person name="Rouhana J."/>
            <person name="Saada N."/>
            <person name="Shang Y."/>
            <person name="Simmons D."/>
            <person name="Thornton R."/>
            <person name="Warren J."/>
            <person name="Weissenberger G."/>
            <person name="Zhang J."/>
            <person name="Zhang L."/>
            <person name="Zhou C."/>
            <person name="Zhu D."/>
            <person name="Muzny D."/>
            <person name="Worley K."/>
            <person name="Gibbs R."/>
        </authorList>
    </citation>
    <scope>NUCLEOTIDE SEQUENCE [LARGE SCALE GENOMIC DNA]</scope>
    <source>
        <strain evidence="6 7">ATCC 49957</strain>
    </source>
</reference>
<dbReference type="Pfam" id="PF09339">
    <property type="entry name" value="HTH_IclR"/>
    <property type="match status" value="1"/>
</dbReference>
<evidence type="ECO:0000259" key="4">
    <source>
        <dbReference type="PROSITE" id="PS51077"/>
    </source>
</evidence>
<dbReference type="PANTHER" id="PTHR30136">
    <property type="entry name" value="HELIX-TURN-HELIX TRANSCRIPTIONAL REGULATOR, ICLR FAMILY"/>
    <property type="match status" value="1"/>
</dbReference>
<dbReference type="InterPro" id="IPR050707">
    <property type="entry name" value="HTH_MetabolicPath_Reg"/>
</dbReference>
<dbReference type="GO" id="GO:0045893">
    <property type="term" value="P:positive regulation of DNA-templated transcription"/>
    <property type="evidence" value="ECO:0007669"/>
    <property type="project" value="InterPro"/>
</dbReference>
<dbReference type="GO" id="GO:0045892">
    <property type="term" value="P:negative regulation of DNA-templated transcription"/>
    <property type="evidence" value="ECO:0007669"/>
    <property type="project" value="TreeGrafter"/>
</dbReference>
<dbReference type="InterPro" id="IPR029016">
    <property type="entry name" value="GAF-like_dom_sf"/>
</dbReference>
<evidence type="ECO:0000313" key="6">
    <source>
        <dbReference type="EMBL" id="EFH12325.1"/>
    </source>
</evidence>
<keyword evidence="2" id="KW-0238">DNA-binding</keyword>
<dbReference type="AlphaFoldDB" id="D5RK43"/>
<gene>
    <name evidence="6" type="primary">pcaR2</name>
    <name evidence="6" type="ORF">HMPREF0731_1453</name>
</gene>
<feature type="domain" description="HTH iclR-type" evidence="4">
    <location>
        <begin position="24"/>
        <end position="97"/>
    </location>
</feature>
<proteinExistence type="predicted"/>
<evidence type="ECO:0000256" key="3">
    <source>
        <dbReference type="ARBA" id="ARBA00023163"/>
    </source>
</evidence>
<protein>
    <submittedName>
        <fullName evidence="6">Beta-ketoadipate pathway transcriptional regulator, PcaR/PcaU/PobR family</fullName>
    </submittedName>
</protein>
<evidence type="ECO:0000259" key="5">
    <source>
        <dbReference type="PROSITE" id="PS51078"/>
    </source>
</evidence>